<dbReference type="EMBL" id="CP126213">
    <property type="protein sequence ID" value="WIA15349.1"/>
    <property type="molecule type" value="Genomic_DNA"/>
</dbReference>
<evidence type="ECO:0000313" key="5">
    <source>
        <dbReference type="EMBL" id="WIA15349.1"/>
    </source>
</evidence>
<comment type="similarity">
    <text evidence="1">Belongs to the universal ribosomal protein uS11 family.</text>
</comment>
<dbReference type="InterPro" id="IPR036967">
    <property type="entry name" value="Ribosomal_uS11_sf"/>
</dbReference>
<dbReference type="SUPFAM" id="SSF53137">
    <property type="entry name" value="Translational machinery components"/>
    <property type="match status" value="1"/>
</dbReference>
<feature type="compositionally biased region" description="Low complexity" evidence="4">
    <location>
        <begin position="196"/>
        <end position="206"/>
    </location>
</feature>
<dbReference type="PANTHER" id="PTHR11759">
    <property type="entry name" value="40S RIBOSOMAL PROTEIN S14/30S RIBOSOMAL PROTEIN S11"/>
    <property type="match status" value="1"/>
</dbReference>
<evidence type="ECO:0000256" key="2">
    <source>
        <dbReference type="ARBA" id="ARBA00022980"/>
    </source>
</evidence>
<dbReference type="Pfam" id="PF00411">
    <property type="entry name" value="Ribosomal_S11"/>
    <property type="match status" value="1"/>
</dbReference>
<feature type="region of interest" description="Disordered" evidence="4">
    <location>
        <begin position="177"/>
        <end position="228"/>
    </location>
</feature>
<evidence type="ECO:0008006" key="7">
    <source>
        <dbReference type="Google" id="ProtNLM"/>
    </source>
</evidence>
<sequence>MVLTDRDSKVQTWTSGGTIGYKNANKATPMAAELAAKELAKRAIGLGFHSVVVKLKGMGKNKQFAVQSLAANGLTVSQLQDVTPIPYNGCRLPRRRRVQLQLNNSSSSTGRVFQAVAKATAQVFGRLKHRRMSTNCRATLGVSDHGTRLKRGCAAGMCTMSPSISCSWKASSSRQRVRALSAHGSSSAGRSTGRHAAAQASAAASATVLRKNRRAASGSNAEDSYDADEAAAAPMHALPGSRIEPDETYEAYEQSEEPLYGGSFDATHYDSQNWEQMTWLLSFDGEEHKYLMRHMPGAGTRVEDMFASFDAGQARPAASVSEGMLGMAGVGAATVATQQRQPGEVWSYSSRVQSAAPVLLVPLAAATAAMAGAWGGAGQLGGVGGAAEAAAGGAEARTRLPALPSSDDEECGREMLAAKIVSGTSSSSSKAGCGSWEPASGAGPVNDVVVEYNAMPLDGAVPARRANGTAALRRALCKMKGGVVASNRFGSRSSSSSS</sequence>
<reference evidence="5 6" key="1">
    <citation type="submission" date="2023-05" db="EMBL/GenBank/DDBJ databases">
        <title>A 100% complete, gapless, phased diploid assembly of the Scenedesmus obliquus UTEX 3031 genome.</title>
        <authorList>
            <person name="Biondi T.C."/>
            <person name="Hanschen E.R."/>
            <person name="Kwon T."/>
            <person name="Eng W."/>
            <person name="Kruse C.P.S."/>
            <person name="Koehler S.I."/>
            <person name="Kunde Y."/>
            <person name="Gleasner C.D."/>
            <person name="You Mak K.T."/>
            <person name="Polle J."/>
            <person name="Hovde B.T."/>
            <person name="Starkenburg S.R."/>
        </authorList>
    </citation>
    <scope>NUCLEOTIDE SEQUENCE [LARGE SCALE GENOMIC DNA]</scope>
    <source>
        <strain evidence="5 6">DOE0152z</strain>
    </source>
</reference>
<evidence type="ECO:0000256" key="3">
    <source>
        <dbReference type="ARBA" id="ARBA00023274"/>
    </source>
</evidence>
<dbReference type="InterPro" id="IPR001971">
    <property type="entry name" value="Ribosomal_uS11"/>
</dbReference>
<gene>
    <name evidence="5" type="ORF">OEZ85_002014</name>
</gene>
<accession>A0ABY8U2K9</accession>
<keyword evidence="3" id="KW-0687">Ribonucleoprotein</keyword>
<dbReference type="Gene3D" id="3.30.420.80">
    <property type="entry name" value="Ribosomal protein S11"/>
    <property type="match status" value="1"/>
</dbReference>
<evidence type="ECO:0000256" key="1">
    <source>
        <dbReference type="ARBA" id="ARBA00006194"/>
    </source>
</evidence>
<keyword evidence="6" id="KW-1185">Reference proteome</keyword>
<evidence type="ECO:0000256" key="4">
    <source>
        <dbReference type="SAM" id="MobiDB-lite"/>
    </source>
</evidence>
<keyword evidence="2" id="KW-0689">Ribosomal protein</keyword>
<dbReference type="HAMAP" id="MF_01310">
    <property type="entry name" value="Ribosomal_uS11"/>
    <property type="match status" value="1"/>
</dbReference>
<evidence type="ECO:0000313" key="6">
    <source>
        <dbReference type="Proteomes" id="UP001244341"/>
    </source>
</evidence>
<organism evidence="5 6">
    <name type="scientific">Tetradesmus obliquus</name>
    <name type="common">Green alga</name>
    <name type="synonym">Acutodesmus obliquus</name>
    <dbReference type="NCBI Taxonomy" id="3088"/>
    <lineage>
        <taxon>Eukaryota</taxon>
        <taxon>Viridiplantae</taxon>
        <taxon>Chlorophyta</taxon>
        <taxon>core chlorophytes</taxon>
        <taxon>Chlorophyceae</taxon>
        <taxon>CS clade</taxon>
        <taxon>Sphaeropleales</taxon>
        <taxon>Scenedesmaceae</taxon>
        <taxon>Tetradesmus</taxon>
    </lineage>
</organism>
<proteinExistence type="inferred from homology"/>
<protein>
    <recommendedName>
        <fullName evidence="7">Ribosomal protein S11</fullName>
    </recommendedName>
</protein>
<name>A0ABY8U2K9_TETOB</name>
<dbReference type="Proteomes" id="UP001244341">
    <property type="component" value="Chromosome 6b"/>
</dbReference>